<dbReference type="InParanoid" id="A0A2G4YP58"/>
<evidence type="ECO:0000313" key="3">
    <source>
        <dbReference type="Proteomes" id="UP000229730"/>
    </source>
</evidence>
<dbReference type="AlphaFoldDB" id="A0A2G4YP58"/>
<comment type="caution">
    <text evidence="2">The sequence shown here is derived from an EMBL/GenBank/DDBJ whole genome shotgun (WGS) entry which is preliminary data.</text>
</comment>
<feature type="chain" id="PRO_5013821412" description="Porin domain-containing protein" evidence="1">
    <location>
        <begin position="24"/>
        <end position="307"/>
    </location>
</feature>
<dbReference type="EMBL" id="PDEM01000025">
    <property type="protein sequence ID" value="PHZ84085.1"/>
    <property type="molecule type" value="Genomic_DNA"/>
</dbReference>
<evidence type="ECO:0000256" key="1">
    <source>
        <dbReference type="SAM" id="SignalP"/>
    </source>
</evidence>
<dbReference type="Proteomes" id="UP000229730">
    <property type="component" value="Unassembled WGS sequence"/>
</dbReference>
<keyword evidence="1" id="KW-0732">Signal</keyword>
<accession>A0A2G4YP58</accession>
<keyword evidence="3" id="KW-1185">Reference proteome</keyword>
<proteinExistence type="predicted"/>
<evidence type="ECO:0000313" key="2">
    <source>
        <dbReference type="EMBL" id="PHZ84085.1"/>
    </source>
</evidence>
<dbReference type="OrthoDB" id="8479273at2"/>
<evidence type="ECO:0008006" key="4">
    <source>
        <dbReference type="Google" id="ProtNLM"/>
    </source>
</evidence>
<gene>
    <name evidence="2" type="ORF">CRD36_12850</name>
</gene>
<organism evidence="2 3">
    <name type="scientific">Paremcibacter congregatus</name>
    <dbReference type="NCBI Taxonomy" id="2043170"/>
    <lineage>
        <taxon>Bacteria</taxon>
        <taxon>Pseudomonadati</taxon>
        <taxon>Pseudomonadota</taxon>
        <taxon>Alphaproteobacteria</taxon>
        <taxon>Emcibacterales</taxon>
        <taxon>Emcibacteraceae</taxon>
        <taxon>Paremcibacter</taxon>
    </lineage>
</organism>
<feature type="signal peptide" evidence="1">
    <location>
        <begin position="1"/>
        <end position="23"/>
    </location>
</feature>
<dbReference type="SUPFAM" id="SSF56935">
    <property type="entry name" value="Porins"/>
    <property type="match status" value="1"/>
</dbReference>
<dbReference type="RefSeq" id="WP_099473904.1">
    <property type="nucleotide sequence ID" value="NZ_CAXBMK010000002.1"/>
</dbReference>
<reference evidence="2 3" key="1">
    <citation type="submission" date="2017-10" db="EMBL/GenBank/DDBJ databases">
        <title>Frigbacter circumglobatus gen. nov. sp. nov., isolated from sediment cultured in situ.</title>
        <authorList>
            <person name="Zhao Z."/>
        </authorList>
    </citation>
    <scope>NUCLEOTIDE SEQUENCE [LARGE SCALE GENOMIC DNA]</scope>
    <source>
        <strain evidence="2 3">ZYL</strain>
    </source>
</reference>
<protein>
    <recommendedName>
        <fullName evidence="4">Porin domain-containing protein</fullName>
    </recommendedName>
</protein>
<name>A0A2G4YP58_9PROT</name>
<sequence>MNRLKGSIALFCTLGLYTVGTMAHGAAPTSDSDAVNDKSLTSVILSFFGKDAEKQEKTVSEAIQLEKPSAANQDQYIRLSEPDTTLTFQGAKQPEKKVTVTQSFDVKPSLIFNMGESGIANAPRGTVANYGGWATGNRVTFSYGRPGVISDTRSIELSLGSQFLTEPTSILSPLYEGADFNQINNRQVYNLSFDVGYAGFTLGASFSQERLLHDEGLKGYDIGFGYLGNKWGADLKFGEYKRERDRLFASIEEFYDTTYALELGAAYHLNSNIRFTGRFTYYSYGQDSEIDRLRNSQVFFLGTNVNF</sequence>